<evidence type="ECO:0000256" key="1">
    <source>
        <dbReference type="ARBA" id="ARBA00004571"/>
    </source>
</evidence>
<keyword evidence="7 8" id="KW-0998">Cell outer membrane</keyword>
<keyword evidence="5 9" id="KW-0798">TonB box</keyword>
<dbReference type="InterPro" id="IPR012910">
    <property type="entry name" value="Plug_dom"/>
</dbReference>
<evidence type="ECO:0000259" key="12">
    <source>
        <dbReference type="Pfam" id="PF07715"/>
    </source>
</evidence>
<evidence type="ECO:0000313" key="13">
    <source>
        <dbReference type="EMBL" id="PSL31145.1"/>
    </source>
</evidence>
<dbReference type="GO" id="GO:0009279">
    <property type="term" value="C:cell outer membrane"/>
    <property type="evidence" value="ECO:0007669"/>
    <property type="project" value="UniProtKB-SubCell"/>
</dbReference>
<dbReference type="InterPro" id="IPR039426">
    <property type="entry name" value="TonB-dep_rcpt-like"/>
</dbReference>
<keyword evidence="4 8" id="KW-0812">Transmembrane</keyword>
<dbReference type="Gene3D" id="2.170.130.10">
    <property type="entry name" value="TonB-dependent receptor, plug domain"/>
    <property type="match status" value="1"/>
</dbReference>
<comment type="similarity">
    <text evidence="8 9">Belongs to the TonB-dependent receptor family.</text>
</comment>
<dbReference type="Gene3D" id="2.40.170.20">
    <property type="entry name" value="TonB-dependent receptor, beta-barrel domain"/>
    <property type="match status" value="1"/>
</dbReference>
<feature type="chain" id="PRO_5015194399" evidence="10">
    <location>
        <begin position="28"/>
        <end position="1067"/>
    </location>
</feature>
<dbReference type="Proteomes" id="UP000241964">
    <property type="component" value="Unassembled WGS sequence"/>
</dbReference>
<comment type="subcellular location">
    <subcellularLocation>
        <location evidence="1 8">Cell outer membrane</location>
        <topology evidence="1 8">Multi-pass membrane protein</topology>
    </subcellularLocation>
</comment>
<dbReference type="AlphaFoldDB" id="A0A2P8GB76"/>
<dbReference type="EMBL" id="PYAS01000003">
    <property type="protein sequence ID" value="PSL31145.1"/>
    <property type="molecule type" value="Genomic_DNA"/>
</dbReference>
<feature type="signal peptide" evidence="10">
    <location>
        <begin position="1"/>
        <end position="27"/>
    </location>
</feature>
<evidence type="ECO:0000256" key="4">
    <source>
        <dbReference type="ARBA" id="ARBA00022692"/>
    </source>
</evidence>
<dbReference type="NCBIfam" id="TIGR04057">
    <property type="entry name" value="SusC_RagA_signa"/>
    <property type="match status" value="1"/>
</dbReference>
<feature type="domain" description="TonB-dependent receptor plug" evidence="12">
    <location>
        <begin position="122"/>
        <end position="229"/>
    </location>
</feature>
<keyword evidence="10" id="KW-0732">Signal</keyword>
<evidence type="ECO:0000256" key="10">
    <source>
        <dbReference type="SAM" id="SignalP"/>
    </source>
</evidence>
<reference evidence="13 14" key="1">
    <citation type="submission" date="2018-03" db="EMBL/GenBank/DDBJ databases">
        <title>Genomic Encyclopedia of Archaeal and Bacterial Type Strains, Phase II (KMG-II): from individual species to whole genera.</title>
        <authorList>
            <person name="Goeker M."/>
        </authorList>
    </citation>
    <scope>NUCLEOTIDE SEQUENCE [LARGE SCALE GENOMIC DNA]</scope>
    <source>
        <strain evidence="13 14">DSM 29057</strain>
    </source>
</reference>
<keyword evidence="6 8" id="KW-0472">Membrane</keyword>
<dbReference type="RefSeq" id="WP_229210837.1">
    <property type="nucleotide sequence ID" value="NZ_PYAS01000003.1"/>
</dbReference>
<evidence type="ECO:0000256" key="3">
    <source>
        <dbReference type="ARBA" id="ARBA00022452"/>
    </source>
</evidence>
<accession>A0A2P8GB76</accession>
<protein>
    <submittedName>
        <fullName evidence="13">TonB-linked SusC/RagA family outer membrane protein</fullName>
    </submittedName>
</protein>
<evidence type="ECO:0000313" key="14">
    <source>
        <dbReference type="Proteomes" id="UP000241964"/>
    </source>
</evidence>
<dbReference type="InterPro" id="IPR000531">
    <property type="entry name" value="Beta-barrel_TonB"/>
</dbReference>
<evidence type="ECO:0000256" key="7">
    <source>
        <dbReference type="ARBA" id="ARBA00023237"/>
    </source>
</evidence>
<dbReference type="InterPro" id="IPR023997">
    <property type="entry name" value="TonB-dep_OMP_SusC/RagA_CS"/>
</dbReference>
<organism evidence="13 14">
    <name type="scientific">Dyadobacter jiangsuensis</name>
    <dbReference type="NCBI Taxonomy" id="1591085"/>
    <lineage>
        <taxon>Bacteria</taxon>
        <taxon>Pseudomonadati</taxon>
        <taxon>Bacteroidota</taxon>
        <taxon>Cytophagia</taxon>
        <taxon>Cytophagales</taxon>
        <taxon>Spirosomataceae</taxon>
        <taxon>Dyadobacter</taxon>
    </lineage>
</organism>
<evidence type="ECO:0000256" key="8">
    <source>
        <dbReference type="PROSITE-ProRule" id="PRU01360"/>
    </source>
</evidence>
<dbReference type="InterPro" id="IPR008969">
    <property type="entry name" value="CarboxyPept-like_regulatory"/>
</dbReference>
<gene>
    <name evidence="13" type="ORF">CLV60_10311</name>
</gene>
<keyword evidence="2 8" id="KW-0813">Transport</keyword>
<proteinExistence type="inferred from homology"/>
<evidence type="ECO:0000256" key="5">
    <source>
        <dbReference type="ARBA" id="ARBA00023077"/>
    </source>
</evidence>
<comment type="caution">
    <text evidence="13">The sequence shown here is derived from an EMBL/GenBank/DDBJ whole genome shotgun (WGS) entry which is preliminary data.</text>
</comment>
<keyword evidence="3 8" id="KW-1134">Transmembrane beta strand</keyword>
<dbReference type="Gene3D" id="2.60.40.1120">
    <property type="entry name" value="Carboxypeptidase-like, regulatory domain"/>
    <property type="match status" value="1"/>
</dbReference>
<dbReference type="SUPFAM" id="SSF56935">
    <property type="entry name" value="Porins"/>
    <property type="match status" value="1"/>
</dbReference>
<evidence type="ECO:0000259" key="11">
    <source>
        <dbReference type="Pfam" id="PF00593"/>
    </source>
</evidence>
<dbReference type="InterPro" id="IPR023996">
    <property type="entry name" value="TonB-dep_OMP_SusC/RagA"/>
</dbReference>
<dbReference type="Pfam" id="PF13715">
    <property type="entry name" value="CarbopepD_reg_2"/>
    <property type="match status" value="1"/>
</dbReference>
<evidence type="ECO:0000256" key="6">
    <source>
        <dbReference type="ARBA" id="ARBA00023136"/>
    </source>
</evidence>
<dbReference type="NCBIfam" id="TIGR04056">
    <property type="entry name" value="OMP_RagA_SusC"/>
    <property type="match status" value="1"/>
</dbReference>
<dbReference type="PROSITE" id="PS52016">
    <property type="entry name" value="TONB_DEPENDENT_REC_3"/>
    <property type="match status" value="1"/>
</dbReference>
<dbReference type="SUPFAM" id="SSF49464">
    <property type="entry name" value="Carboxypeptidase regulatory domain-like"/>
    <property type="match status" value="1"/>
</dbReference>
<evidence type="ECO:0000256" key="9">
    <source>
        <dbReference type="RuleBase" id="RU003357"/>
    </source>
</evidence>
<dbReference type="Pfam" id="PF00593">
    <property type="entry name" value="TonB_dep_Rec_b-barrel"/>
    <property type="match status" value="1"/>
</dbReference>
<dbReference type="InterPro" id="IPR036942">
    <property type="entry name" value="Beta-barrel_TonB_sf"/>
</dbReference>
<sequence length="1067" mass="116530">MRYIKSKTIKTLMIFAGLWSAVSAVYAQDLVVSGQVKSGQDNQPLPFVTVLVKGSQQGVNTDAEGKYKISVASESILIFSFVGYRTHEERVGSRSEMNVVLEPDQNNLNEVVVVGYGKQERENITSSISKLDSKVLENIPFANAASALQGSIAGLRVQSTSGLPGNAPRIILRGGTSINNPDGSAPLFIIDGVIRSNMNDISSEEIETMQVLKDAAATAIYGARASNGVVIITTRSGKAGKVRVSYQYDATMSSLAKGYDLLSARDWLYFQRLGTVASSVKNPANLNKLTLPNSSGTGNDLTNNTAYTTQYLTPANEYKLKEGWESMPDPVDPSKTLLFKGTDYQDLLFRTALSQNHHVSVSGGTEKATYSAGLGYMDAEGIAITTKYRRLNFDLNGDLTVSNKLRFYSRLMFSSSGNNQGISDNALFERSSGLAPTAKYAYEDGTLAPGTGQSIGNPVYHLNKIKAKNNRDNLTLAIGSHWDILPGLSFDPQLSLFKSTLEARSFQEAFYNGPGLYVDTRNATGSFDKTEQYQADGVLTYAKTLAGKHNLEVKAGISYFNRISTGLSATGRKAASDLVPTLNASAEPVAVGGSESSQVLIGYFSRINYDFDQKYLVSLSARYDGASNLGRNNQWGVFPGVSVGWNLHREEFWKVLPENLLRVKLRASYGVNGNISGLGDFTAQGNYSVGNQYSTNAAVLNTTISNSDLKWERSKTFDLGADVGLFGNRISLLFDYYRRVTDNLLTSLSLPMSTGFSSVLTNLGSLENKGVELELSARVLPASSAVNWNVSFNAAQTKHKILSLPYNGIENNRIGGVYVWNPATNGYAWMGGLQEGGRIGDMYTYKQLSIYATDEEAAAGPVDNLVTGANKTKYGGDVNWQDADQNNVIDEKDRVYVGNPYPVWTGGFTNSLEYKGISLLLRMDYTTGHTIQNYPRAQMIGQFQGEIGLLSDVKRSWQKPGDITDIPRFYWADQQVQNNLYRGGIGGGNSMYYEKGDYLAVRELTLAYSIPKSILNRAKINGLRLNVTANNLHYFTGYKGLNPEEGGVDRGRYPIPRSIILGLNISL</sequence>
<feature type="domain" description="TonB-dependent receptor-like beta-barrel" evidence="11">
    <location>
        <begin position="430"/>
        <end position="884"/>
    </location>
</feature>
<keyword evidence="14" id="KW-1185">Reference proteome</keyword>
<name>A0A2P8GB76_9BACT</name>
<evidence type="ECO:0000256" key="2">
    <source>
        <dbReference type="ARBA" id="ARBA00022448"/>
    </source>
</evidence>
<dbReference type="InterPro" id="IPR037066">
    <property type="entry name" value="Plug_dom_sf"/>
</dbReference>
<dbReference type="Pfam" id="PF07715">
    <property type="entry name" value="Plug"/>
    <property type="match status" value="1"/>
</dbReference>